<feature type="compositionally biased region" description="Low complexity" evidence="1">
    <location>
        <begin position="1"/>
        <end position="20"/>
    </location>
</feature>
<feature type="region of interest" description="Disordered" evidence="1">
    <location>
        <begin position="175"/>
        <end position="196"/>
    </location>
</feature>
<sequence>MTDATSSSPPDLQSLLQPISPEAPSGRNLRYETIYERIREARREEDPSLPQGVWQVSLKRADWAQVSALCQQALARESKDLQLAVWLTEAWVMQQGFPGLRWGMNLSTTLVERFWDSLWPTLDDGDPEARLSLLKWLDDRLFIALGKQPLIRPPAPGAATYGFADWQQLLLREKQSGRQEAEQKAQSDGTDPPPLTRERFMAAASQIPAPTFAALAQQLTDALEAISALEQALDTRLGQSSAALRRTRAVLGDIQALLAPLKGNSSHSRREAPPEATPEPGALPLPFGPGQVPSVIQSRNEAYQLLGLAADYLLRTEPHSPVPYLVKRAMAWGQLPLDKLLEELVPDSSNVEALHTLLGMKQRE</sequence>
<dbReference type="RefSeq" id="WP_395822333.1">
    <property type="nucleotide sequence ID" value="NZ_CP043494.1"/>
</dbReference>
<dbReference type="NCBIfam" id="TIGR03363">
    <property type="entry name" value="VI_chp_8"/>
    <property type="match status" value="1"/>
</dbReference>
<proteinExistence type="predicted"/>
<feature type="compositionally biased region" description="Basic and acidic residues" evidence="1">
    <location>
        <begin position="175"/>
        <end position="185"/>
    </location>
</feature>
<keyword evidence="4" id="KW-1185">Reference proteome</keyword>
<protein>
    <submittedName>
        <fullName evidence="3">Type VI secretion system protein TssA</fullName>
    </submittedName>
</protein>
<evidence type="ECO:0000313" key="3">
    <source>
        <dbReference type="EMBL" id="WNG46158.1"/>
    </source>
</evidence>
<feature type="region of interest" description="Disordered" evidence="1">
    <location>
        <begin position="1"/>
        <end position="28"/>
    </location>
</feature>
<dbReference type="InterPro" id="IPR010657">
    <property type="entry name" value="ImpA_N"/>
</dbReference>
<name>A0ABY9WRA2_9BACT</name>
<reference evidence="3 4" key="1">
    <citation type="submission" date="2019-08" db="EMBL/GenBank/DDBJ databases">
        <title>Archangium and Cystobacter genomes.</title>
        <authorList>
            <person name="Chen I.-C.K."/>
            <person name="Wielgoss S."/>
        </authorList>
    </citation>
    <scope>NUCLEOTIDE SEQUENCE [LARGE SCALE GENOMIC DNA]</scope>
    <source>
        <strain evidence="3 4">Cbm 6</strain>
    </source>
</reference>
<dbReference type="PANTHER" id="PTHR37951">
    <property type="entry name" value="CYTOPLASMIC PROTEIN-RELATED"/>
    <property type="match status" value="1"/>
</dbReference>
<dbReference type="InterPro" id="IPR017740">
    <property type="entry name" value="TssA-like"/>
</dbReference>
<dbReference type="EMBL" id="CP043494">
    <property type="protein sequence ID" value="WNG46158.1"/>
    <property type="molecule type" value="Genomic_DNA"/>
</dbReference>
<organism evidence="3 4">
    <name type="scientific">Archangium minus</name>
    <dbReference type="NCBI Taxonomy" id="83450"/>
    <lineage>
        <taxon>Bacteria</taxon>
        <taxon>Pseudomonadati</taxon>
        <taxon>Myxococcota</taxon>
        <taxon>Myxococcia</taxon>
        <taxon>Myxococcales</taxon>
        <taxon>Cystobacterineae</taxon>
        <taxon>Archangiaceae</taxon>
        <taxon>Archangium</taxon>
    </lineage>
</organism>
<evidence type="ECO:0000259" key="2">
    <source>
        <dbReference type="Pfam" id="PF06812"/>
    </source>
</evidence>
<dbReference type="Pfam" id="PF06812">
    <property type="entry name" value="ImpA_N"/>
    <property type="match status" value="1"/>
</dbReference>
<dbReference type="Proteomes" id="UP001611383">
    <property type="component" value="Chromosome"/>
</dbReference>
<dbReference type="PANTHER" id="PTHR37951:SF1">
    <property type="entry name" value="TYPE VI SECRETION SYSTEM COMPONENT TSSA1"/>
    <property type="match status" value="1"/>
</dbReference>
<feature type="compositionally biased region" description="Pro residues" evidence="1">
    <location>
        <begin position="275"/>
        <end position="286"/>
    </location>
</feature>
<accession>A0ABY9WRA2</accession>
<feature type="region of interest" description="Disordered" evidence="1">
    <location>
        <begin position="262"/>
        <end position="286"/>
    </location>
</feature>
<gene>
    <name evidence="3" type="primary">tssA</name>
    <name evidence="3" type="ORF">F0U60_20090</name>
</gene>
<feature type="domain" description="ImpA N-terminal" evidence="2">
    <location>
        <begin position="16"/>
        <end position="138"/>
    </location>
</feature>
<evidence type="ECO:0000313" key="4">
    <source>
        <dbReference type="Proteomes" id="UP001611383"/>
    </source>
</evidence>
<evidence type="ECO:0000256" key="1">
    <source>
        <dbReference type="SAM" id="MobiDB-lite"/>
    </source>
</evidence>